<dbReference type="InterPro" id="IPR039420">
    <property type="entry name" value="WalR-like"/>
</dbReference>
<feature type="domain" description="Response regulatory" evidence="6">
    <location>
        <begin position="3"/>
        <end position="119"/>
    </location>
</feature>
<gene>
    <name evidence="7" type="ORF">ACFQDO_15320</name>
</gene>
<dbReference type="PANTHER" id="PTHR48111:SF4">
    <property type="entry name" value="DNA-BINDING DUAL TRANSCRIPTIONAL REGULATOR OMPR"/>
    <property type="match status" value="1"/>
</dbReference>
<evidence type="ECO:0000256" key="5">
    <source>
        <dbReference type="PROSITE-ProRule" id="PRU00169"/>
    </source>
</evidence>
<evidence type="ECO:0000256" key="2">
    <source>
        <dbReference type="ARBA" id="ARBA00023015"/>
    </source>
</evidence>
<accession>A0ABW1JGL2</accession>
<evidence type="ECO:0000313" key="8">
    <source>
        <dbReference type="Proteomes" id="UP001596189"/>
    </source>
</evidence>
<dbReference type="Gene3D" id="3.40.50.2300">
    <property type="match status" value="1"/>
</dbReference>
<keyword evidence="4" id="KW-0804">Transcription</keyword>
<dbReference type="RefSeq" id="WP_345714794.1">
    <property type="nucleotide sequence ID" value="NZ_BAABFP010000002.1"/>
</dbReference>
<evidence type="ECO:0000313" key="7">
    <source>
        <dbReference type="EMBL" id="MFC6008507.1"/>
    </source>
</evidence>
<evidence type="ECO:0000256" key="3">
    <source>
        <dbReference type="ARBA" id="ARBA00023125"/>
    </source>
</evidence>
<keyword evidence="2" id="KW-0805">Transcription regulation</keyword>
<evidence type="ECO:0000256" key="1">
    <source>
        <dbReference type="ARBA" id="ARBA00022553"/>
    </source>
</evidence>
<reference evidence="8" key="1">
    <citation type="journal article" date="2019" name="Int. J. Syst. Evol. Microbiol.">
        <title>The Global Catalogue of Microorganisms (GCM) 10K type strain sequencing project: providing services to taxonomists for standard genome sequencing and annotation.</title>
        <authorList>
            <consortium name="The Broad Institute Genomics Platform"/>
            <consortium name="The Broad Institute Genome Sequencing Center for Infectious Disease"/>
            <person name="Wu L."/>
            <person name="Ma J."/>
        </authorList>
    </citation>
    <scope>NUCLEOTIDE SEQUENCE [LARGE SCALE GENOMIC DNA]</scope>
    <source>
        <strain evidence="8">KACC 14249</strain>
    </source>
</reference>
<proteinExistence type="predicted"/>
<dbReference type="InterPro" id="IPR001789">
    <property type="entry name" value="Sig_transdc_resp-reg_receiver"/>
</dbReference>
<dbReference type="EMBL" id="JBHSRD010000004">
    <property type="protein sequence ID" value="MFC6008507.1"/>
    <property type="molecule type" value="Genomic_DNA"/>
</dbReference>
<dbReference type="SMART" id="SM00448">
    <property type="entry name" value="REC"/>
    <property type="match status" value="1"/>
</dbReference>
<keyword evidence="1 5" id="KW-0597">Phosphoprotein</keyword>
<name>A0ABW1JGL2_9ACTN</name>
<dbReference type="PANTHER" id="PTHR48111">
    <property type="entry name" value="REGULATOR OF RPOS"/>
    <property type="match status" value="1"/>
</dbReference>
<feature type="modified residue" description="4-aspartylphosphate" evidence="5">
    <location>
        <position position="52"/>
    </location>
</feature>
<evidence type="ECO:0000256" key="4">
    <source>
        <dbReference type="ARBA" id="ARBA00023163"/>
    </source>
</evidence>
<evidence type="ECO:0000259" key="6">
    <source>
        <dbReference type="PROSITE" id="PS50110"/>
    </source>
</evidence>
<dbReference type="SUPFAM" id="SSF52172">
    <property type="entry name" value="CheY-like"/>
    <property type="match status" value="1"/>
</dbReference>
<organism evidence="7 8">
    <name type="scientific">Angustibacter luteus</name>
    <dbReference type="NCBI Taxonomy" id="658456"/>
    <lineage>
        <taxon>Bacteria</taxon>
        <taxon>Bacillati</taxon>
        <taxon>Actinomycetota</taxon>
        <taxon>Actinomycetes</taxon>
        <taxon>Kineosporiales</taxon>
        <taxon>Kineosporiaceae</taxon>
    </lineage>
</organism>
<dbReference type="Proteomes" id="UP001596189">
    <property type="component" value="Unassembled WGS sequence"/>
</dbReference>
<keyword evidence="8" id="KW-1185">Reference proteome</keyword>
<protein>
    <submittedName>
        <fullName evidence="7">Response regulator transcription factor</fullName>
    </submittedName>
</protein>
<dbReference type="Pfam" id="PF00072">
    <property type="entry name" value="Response_reg"/>
    <property type="match status" value="1"/>
</dbReference>
<sequence>MTTVLVADDDRDIRDLVAFKLEAAGFDVLVSGDGDDAYASAVQHRPDVAVLDVMMPGLSGLQVLQRLRSHPEMGSTRVILLTAKAQEADVESGFSMGADDYVVKPFSPRELLSRVQAVLARSSA</sequence>
<comment type="caution">
    <text evidence="7">The sequence shown here is derived from an EMBL/GenBank/DDBJ whole genome shotgun (WGS) entry which is preliminary data.</text>
</comment>
<dbReference type="InterPro" id="IPR011006">
    <property type="entry name" value="CheY-like_superfamily"/>
</dbReference>
<keyword evidence="3" id="KW-0238">DNA-binding</keyword>
<dbReference type="PROSITE" id="PS50110">
    <property type="entry name" value="RESPONSE_REGULATORY"/>
    <property type="match status" value="1"/>
</dbReference>